<dbReference type="InterPro" id="IPR014239">
    <property type="entry name" value="YpeB_PepSY1-2"/>
</dbReference>
<dbReference type="AlphaFoldDB" id="A0A9D1SHF6"/>
<evidence type="ECO:0000313" key="5">
    <source>
        <dbReference type="Proteomes" id="UP000824094"/>
    </source>
</evidence>
<dbReference type="Proteomes" id="UP000824094">
    <property type="component" value="Unassembled WGS sequence"/>
</dbReference>
<evidence type="ECO:0000259" key="2">
    <source>
        <dbReference type="Pfam" id="PF14620"/>
    </source>
</evidence>
<proteinExistence type="predicted"/>
<organism evidence="4 5">
    <name type="scientific">Candidatus Stercoripulliclostridium merdigallinarum</name>
    <dbReference type="NCBI Taxonomy" id="2840951"/>
    <lineage>
        <taxon>Bacteria</taxon>
        <taxon>Bacillati</taxon>
        <taxon>Bacillota</taxon>
        <taxon>Clostridia</taxon>
        <taxon>Eubacteriales</taxon>
        <taxon>Candidatus Stercoripulliclostridium</taxon>
    </lineage>
</organism>
<dbReference type="GO" id="GO:0009847">
    <property type="term" value="P:spore germination"/>
    <property type="evidence" value="ECO:0007669"/>
    <property type="project" value="InterPro"/>
</dbReference>
<evidence type="ECO:0000313" key="4">
    <source>
        <dbReference type="EMBL" id="HIU60110.1"/>
    </source>
</evidence>
<evidence type="ECO:0000259" key="3">
    <source>
        <dbReference type="Pfam" id="PF20769"/>
    </source>
</evidence>
<feature type="signal peptide" evidence="1">
    <location>
        <begin position="1"/>
        <end position="30"/>
    </location>
</feature>
<dbReference type="Pfam" id="PF20769">
    <property type="entry name" value="YPEB_N"/>
    <property type="match status" value="1"/>
</dbReference>
<feature type="chain" id="PRO_5038788975" evidence="1">
    <location>
        <begin position="31"/>
        <end position="434"/>
    </location>
</feature>
<dbReference type="EMBL" id="DVNF01000057">
    <property type="protein sequence ID" value="HIU60110.1"/>
    <property type="molecule type" value="Genomic_DNA"/>
</dbReference>
<name>A0A9D1SHF6_9FIRM</name>
<accession>A0A9D1SHF6</accession>
<reference evidence="4" key="2">
    <citation type="journal article" date="2021" name="PeerJ">
        <title>Extensive microbial diversity within the chicken gut microbiome revealed by metagenomics and culture.</title>
        <authorList>
            <person name="Gilroy R."/>
            <person name="Ravi A."/>
            <person name="Getino M."/>
            <person name="Pursley I."/>
            <person name="Horton D.L."/>
            <person name="Alikhan N.F."/>
            <person name="Baker D."/>
            <person name="Gharbi K."/>
            <person name="Hall N."/>
            <person name="Watson M."/>
            <person name="Adriaenssens E.M."/>
            <person name="Foster-Nyarko E."/>
            <person name="Jarju S."/>
            <person name="Secka A."/>
            <person name="Antonio M."/>
            <person name="Oren A."/>
            <person name="Chaudhuri R.R."/>
            <person name="La Ragione R."/>
            <person name="Hildebrand F."/>
            <person name="Pallen M.J."/>
        </authorList>
    </citation>
    <scope>NUCLEOTIDE SEQUENCE</scope>
    <source>
        <strain evidence="4">18911</strain>
    </source>
</reference>
<feature type="domain" description="Sporulation protein YpeB N-terminal" evidence="3">
    <location>
        <begin position="34"/>
        <end position="161"/>
    </location>
</feature>
<evidence type="ECO:0000256" key="1">
    <source>
        <dbReference type="SAM" id="SignalP"/>
    </source>
</evidence>
<keyword evidence="1" id="KW-0732">Signal</keyword>
<comment type="caution">
    <text evidence="4">The sequence shown here is derived from an EMBL/GenBank/DDBJ whole genome shotgun (WGS) entry which is preliminary data.</text>
</comment>
<dbReference type="InterPro" id="IPR048402">
    <property type="entry name" value="YpeB_N"/>
</dbReference>
<reference evidence="4" key="1">
    <citation type="submission" date="2020-10" db="EMBL/GenBank/DDBJ databases">
        <authorList>
            <person name="Gilroy R."/>
        </authorList>
    </citation>
    <scope>NUCLEOTIDE SEQUENCE</scope>
    <source>
        <strain evidence="4">18911</strain>
    </source>
</reference>
<gene>
    <name evidence="4" type="ORF">IAB05_01820</name>
</gene>
<feature type="domain" description="Sporulation protein YpeB PepSY1 and PepSY2" evidence="2">
    <location>
        <begin position="180"/>
        <end position="359"/>
    </location>
</feature>
<protein>
    <submittedName>
        <fullName evidence="4">Germination protein YpeB</fullName>
    </submittedName>
</protein>
<sequence>MKKETRMRIIHLSVAVLLTAALAVSLGVFAARSADLNTELGALYDSAYYELVDNMGDLENKLKKLDVATGGKLQRELLEGIYTDSEVAVGYIATLSGRNGEITPALKFVNQLGDYAGYLSKKAEAEGLTADEKDTLRKLGEIVGQLNEAFLAAGESVAEGGNIYAALGDELGAIGDIYEAVSDNNVEYPELIYDGPFSDGLNDRETKFLNGKETITADEAVSVAGEIFGGEFSYAGESDFSIPSYMLTSGERNVRVTKAGGYVLQYSDGSASSGSESGSGKTLDEIITSAGALLNELGYSDMRGVWASESDDAVYINFAFVRDDVVYYPDLIKVKASPETGAVIGIEAMNYIYNHTERPSPVFADIEIVLPEGFSESARKRAVIPTDFNTEIAVYEVSGEYENGTYYVYFDGVTGEETEVMRVIEDGNQGMLIV</sequence>
<dbReference type="Pfam" id="PF14620">
    <property type="entry name" value="YPEB_PepSY1-2"/>
    <property type="match status" value="1"/>
</dbReference>